<dbReference type="RefSeq" id="WP_145616940.1">
    <property type="nucleotide sequence ID" value="NZ_JAYNFR010000001.1"/>
</dbReference>
<proteinExistence type="predicted"/>
<keyword evidence="3" id="KW-1185">Reference proteome</keyword>
<gene>
    <name evidence="2" type="ORF">FBZ88_106268</name>
</gene>
<accession>A0A560G1N2</accession>
<evidence type="ECO:0000256" key="1">
    <source>
        <dbReference type="SAM" id="SignalP"/>
    </source>
</evidence>
<evidence type="ECO:0000313" key="3">
    <source>
        <dbReference type="Proteomes" id="UP000316545"/>
    </source>
</evidence>
<evidence type="ECO:0000313" key="2">
    <source>
        <dbReference type="EMBL" id="TWB27803.1"/>
    </source>
</evidence>
<dbReference type="Proteomes" id="UP000316545">
    <property type="component" value="Unassembled WGS sequence"/>
</dbReference>
<reference evidence="2 3" key="1">
    <citation type="submission" date="2019-06" db="EMBL/GenBank/DDBJ databases">
        <title>Genomic Encyclopedia of Type Strains, Phase IV (KMG-V): Genome sequencing to study the core and pangenomes of soil and plant-associated prokaryotes.</title>
        <authorList>
            <person name="Whitman W."/>
        </authorList>
    </citation>
    <scope>NUCLEOTIDE SEQUENCE [LARGE SCALE GENOMIC DNA]</scope>
    <source>
        <strain evidence="2 3">BR 11865</strain>
    </source>
</reference>
<name>A0A560G1N2_9PROT</name>
<protein>
    <submittedName>
        <fullName evidence="2">Uncharacterized protein</fullName>
    </submittedName>
</protein>
<feature type="signal peptide" evidence="1">
    <location>
        <begin position="1"/>
        <end position="21"/>
    </location>
</feature>
<keyword evidence="1" id="KW-0732">Signal</keyword>
<dbReference type="EMBL" id="VITO01000006">
    <property type="protein sequence ID" value="TWB27803.1"/>
    <property type="molecule type" value="Genomic_DNA"/>
</dbReference>
<organism evidence="2 3">
    <name type="scientific">Nitrospirillum amazonense</name>
    <dbReference type="NCBI Taxonomy" id="28077"/>
    <lineage>
        <taxon>Bacteria</taxon>
        <taxon>Pseudomonadati</taxon>
        <taxon>Pseudomonadota</taxon>
        <taxon>Alphaproteobacteria</taxon>
        <taxon>Rhodospirillales</taxon>
        <taxon>Azospirillaceae</taxon>
        <taxon>Nitrospirillum</taxon>
    </lineage>
</organism>
<sequence length="130" mass="13745">MTMSRYLLILLACLTASAALAAGRSEAQRDVEGYAVATCLVAQDQPYLKEQGYGWGETIVQGRGRDPEMLAPVKAAVMAALAKGDMPVARDEGNPQQGKALPVLYCGEIIDKPGVRAAITQVLAKLGKGR</sequence>
<comment type="caution">
    <text evidence="2">The sequence shown here is derived from an EMBL/GenBank/DDBJ whole genome shotgun (WGS) entry which is preliminary data.</text>
</comment>
<dbReference type="AlphaFoldDB" id="A0A560G1N2"/>
<feature type="chain" id="PRO_5021985565" evidence="1">
    <location>
        <begin position="22"/>
        <end position="130"/>
    </location>
</feature>